<feature type="compositionally biased region" description="Polar residues" evidence="1">
    <location>
        <begin position="378"/>
        <end position="397"/>
    </location>
</feature>
<evidence type="ECO:0000259" key="2">
    <source>
        <dbReference type="Pfam" id="PF12697"/>
    </source>
</evidence>
<organism evidence="3 4">
    <name type="scientific">Aureobasidium melanogenum</name>
    <name type="common">Aureobasidium pullulans var. melanogenum</name>
    <dbReference type="NCBI Taxonomy" id="46634"/>
    <lineage>
        <taxon>Eukaryota</taxon>
        <taxon>Fungi</taxon>
        <taxon>Dikarya</taxon>
        <taxon>Ascomycota</taxon>
        <taxon>Pezizomycotina</taxon>
        <taxon>Dothideomycetes</taxon>
        <taxon>Dothideomycetidae</taxon>
        <taxon>Dothideales</taxon>
        <taxon>Saccotheciaceae</taxon>
        <taxon>Aureobasidium</taxon>
    </lineage>
</organism>
<name>A0A9P8FLC9_AURME</name>
<dbReference type="EMBL" id="JAHFXS010001548">
    <property type="protein sequence ID" value="KAG9976865.1"/>
    <property type="molecule type" value="Genomic_DNA"/>
</dbReference>
<evidence type="ECO:0000313" key="4">
    <source>
        <dbReference type="Proteomes" id="UP000729357"/>
    </source>
</evidence>
<gene>
    <name evidence="3" type="ORF">KCU98_g10441</name>
</gene>
<evidence type="ECO:0000313" key="3">
    <source>
        <dbReference type="EMBL" id="KAG9976865.1"/>
    </source>
</evidence>
<protein>
    <submittedName>
        <fullName evidence="3">Alpha/beta-hydrolase</fullName>
    </submittedName>
</protein>
<dbReference type="Proteomes" id="UP000729357">
    <property type="component" value="Unassembled WGS sequence"/>
</dbReference>
<dbReference type="Pfam" id="PF12697">
    <property type="entry name" value="Abhydrolase_6"/>
    <property type="match status" value="1"/>
</dbReference>
<feature type="non-terminal residue" evidence="3">
    <location>
        <position position="1"/>
    </location>
</feature>
<dbReference type="InterPro" id="IPR029058">
    <property type="entry name" value="AB_hydrolase_fold"/>
</dbReference>
<dbReference type="PANTHER" id="PTHR43689:SF8">
    <property type="entry name" value="ALPHA_BETA-HYDROLASES SUPERFAMILY PROTEIN"/>
    <property type="match status" value="1"/>
</dbReference>
<feature type="region of interest" description="Disordered" evidence="1">
    <location>
        <begin position="378"/>
        <end position="411"/>
    </location>
</feature>
<dbReference type="Gene3D" id="3.40.50.1820">
    <property type="entry name" value="alpha/beta hydrolase"/>
    <property type="match status" value="1"/>
</dbReference>
<reference evidence="3" key="1">
    <citation type="journal article" date="2021" name="J Fungi (Basel)">
        <title>Virulence traits and population genomics of the black yeast Aureobasidium melanogenum.</title>
        <authorList>
            <person name="Cernosa A."/>
            <person name="Sun X."/>
            <person name="Gostincar C."/>
            <person name="Fang C."/>
            <person name="Gunde-Cimerman N."/>
            <person name="Song Z."/>
        </authorList>
    </citation>
    <scope>NUCLEOTIDE SEQUENCE</scope>
    <source>
        <strain evidence="3">EXF-9298</strain>
    </source>
</reference>
<evidence type="ECO:0000256" key="1">
    <source>
        <dbReference type="SAM" id="MobiDB-lite"/>
    </source>
</evidence>
<dbReference type="InterPro" id="IPR000073">
    <property type="entry name" value="AB_hydrolase_1"/>
</dbReference>
<sequence>MAATSNPINHGTIQLSTKPNANLSYSFLPGDAKTETLVVFLNGLILPKVSWERTMLAIQSRFQDGEISQPHLLAYDRYGQGTSDKDPSGDHDVLDSAHDLHTFLVEFCDKKLKTNLAEQQVVFVCNSIGCAVARLFAKTYPTTVSGFVFLDSIMAHVDLVALWPDVDAPGFQKEELPKGTSVEDMRRVKEEYRKRFAVSAPNPEGLDRKTLAGLLPEASGPKLQGNPWLTVVGHDDETFAQENEKTFGVSPGLVHKYINPVWHNYNKELATLTSSNKSKGPVVAKGCGHFIQRDDSEFVAAEARNLTSSMAIEEACDKLWASPRIDRESSAYAYTGRRLEWRTRVSEPTVASADSTRAIESNIGALHPVAMLMAMTGPSTSKPGTVAKSSTTVAQSRPTTTPAPDLPPDLPPAYEDSFSLDPWTSRSKHTHKRRLRYEGRKVRWDYGISEDSYARNIPDTFFVCKRKTKTDGGIMNDLCLNIVRTLDSHRRELDRNCHCDFDYIKTGKTCRDTSRLCVWVPGKTGMWVWKAMQRHDEKCSCGAFDFSNSRAR</sequence>
<feature type="domain" description="AB hydrolase-1" evidence="2">
    <location>
        <begin position="38"/>
        <end position="301"/>
    </location>
</feature>
<dbReference type="SUPFAM" id="SSF53474">
    <property type="entry name" value="alpha/beta-Hydrolases"/>
    <property type="match status" value="1"/>
</dbReference>
<dbReference type="AlphaFoldDB" id="A0A9P8FLC9"/>
<proteinExistence type="predicted"/>
<dbReference type="PANTHER" id="PTHR43689">
    <property type="entry name" value="HYDROLASE"/>
    <property type="match status" value="1"/>
</dbReference>
<keyword evidence="4" id="KW-1185">Reference proteome</keyword>
<comment type="caution">
    <text evidence="3">The sequence shown here is derived from an EMBL/GenBank/DDBJ whole genome shotgun (WGS) entry which is preliminary data.</text>
</comment>
<reference evidence="3" key="2">
    <citation type="submission" date="2021-08" db="EMBL/GenBank/DDBJ databases">
        <authorList>
            <person name="Gostincar C."/>
            <person name="Sun X."/>
            <person name="Song Z."/>
            <person name="Gunde-Cimerman N."/>
        </authorList>
    </citation>
    <scope>NUCLEOTIDE SEQUENCE</scope>
    <source>
        <strain evidence="3">EXF-9298</strain>
    </source>
</reference>
<accession>A0A9P8FLC9</accession>